<dbReference type="GO" id="GO:0005912">
    <property type="term" value="C:adherens junction"/>
    <property type="evidence" value="ECO:0007669"/>
    <property type="project" value="TreeGrafter"/>
</dbReference>
<dbReference type="InterPro" id="IPR011989">
    <property type="entry name" value="ARM-like"/>
</dbReference>
<organism evidence="3 4">
    <name type="scientific">Aldrovandia affinis</name>
    <dbReference type="NCBI Taxonomy" id="143900"/>
    <lineage>
        <taxon>Eukaryota</taxon>
        <taxon>Metazoa</taxon>
        <taxon>Chordata</taxon>
        <taxon>Craniata</taxon>
        <taxon>Vertebrata</taxon>
        <taxon>Euteleostomi</taxon>
        <taxon>Actinopterygii</taxon>
        <taxon>Neopterygii</taxon>
        <taxon>Teleostei</taxon>
        <taxon>Notacanthiformes</taxon>
        <taxon>Halosauridae</taxon>
        <taxon>Aldrovandia</taxon>
    </lineage>
</organism>
<keyword evidence="4" id="KW-1185">Reference proteome</keyword>
<evidence type="ECO:0000256" key="2">
    <source>
        <dbReference type="SAM" id="MobiDB-lite"/>
    </source>
</evidence>
<dbReference type="Gene3D" id="1.25.10.10">
    <property type="entry name" value="Leucine-rich Repeat Variant"/>
    <property type="match status" value="1"/>
</dbReference>
<dbReference type="GO" id="GO:0005737">
    <property type="term" value="C:cytoplasm"/>
    <property type="evidence" value="ECO:0007669"/>
    <property type="project" value="TreeGrafter"/>
</dbReference>
<dbReference type="GO" id="GO:0005886">
    <property type="term" value="C:plasma membrane"/>
    <property type="evidence" value="ECO:0007669"/>
    <property type="project" value="TreeGrafter"/>
</dbReference>
<feature type="compositionally biased region" description="Polar residues" evidence="2">
    <location>
        <begin position="224"/>
        <end position="253"/>
    </location>
</feature>
<protein>
    <submittedName>
        <fullName evidence="3">Uncharacterized protein</fullName>
    </submittedName>
</protein>
<keyword evidence="1" id="KW-0677">Repeat</keyword>
<sequence>MFQWGSSQKHTEYDNHRHGGMPAPEQTAVMEEGLLQAIPDGPAGRSATNILASVKEQELQFEQLTRELEVERQIVASQLERCRLGSESPDATSGSSSEKSYNWRCADASILGESKSGVMESPRSPTYHVRSEQDQVTLYSPGHAPLHERSSGNSTSTQINSFVDSGYQEAGRFYSSQNFVKTELRLQHSYPGITGASSLLRSSRAEGQSSVQAASGRAMRRVSSVPSRTQSPGYSSGVSPSRGSLRTPLNSAYGSPVITEPKPLSSIFSTSTLPSSQRPGSPYSTQCPSSPTALRRVGSAGSRSGSASLTTSPYQATGSAVPMGEELQAPPPSSPVRSGMTAVPQHCGSTLPYALHLEVDPYDVYERMILPHPNSLADALVEDIKGLPHSYASQHSQLGQDARLAMSPDHHIYKDGSFQGLLYHSPNHGATDLNHGTQGTLYRAVSGVGNLQRTSSQRGVMTYQRSNYALNAAATYTEPYTAQFEPAEAQYVLQAVAVDEEATRSPSIDSIQKDPREFAWRDPDLPEVIHMLQHQFPSVQANAAAYLQHLCYGDNGIKAEVCRLGGIKHLVDLLEMFSSQSC</sequence>
<dbReference type="InterPro" id="IPR028435">
    <property type="entry name" value="Plakophilin/d_Catenin"/>
</dbReference>
<evidence type="ECO:0000313" key="3">
    <source>
        <dbReference type="EMBL" id="KAJ8416976.1"/>
    </source>
</evidence>
<feature type="compositionally biased region" description="Low complexity" evidence="2">
    <location>
        <begin position="263"/>
        <end position="276"/>
    </location>
</feature>
<proteinExistence type="predicted"/>
<dbReference type="SUPFAM" id="SSF48371">
    <property type="entry name" value="ARM repeat"/>
    <property type="match status" value="1"/>
</dbReference>
<dbReference type="EMBL" id="JAINUG010000005">
    <property type="protein sequence ID" value="KAJ8416976.1"/>
    <property type="molecule type" value="Genomic_DNA"/>
</dbReference>
<accession>A0AAD7TBB0</accession>
<name>A0AAD7TBB0_9TELE</name>
<evidence type="ECO:0000313" key="4">
    <source>
        <dbReference type="Proteomes" id="UP001221898"/>
    </source>
</evidence>
<dbReference type="AlphaFoldDB" id="A0AAD7TBB0"/>
<feature type="compositionally biased region" description="Low complexity" evidence="2">
    <location>
        <begin position="293"/>
        <end position="312"/>
    </location>
</feature>
<dbReference type="GO" id="GO:0005634">
    <property type="term" value="C:nucleus"/>
    <property type="evidence" value="ECO:0007669"/>
    <property type="project" value="TreeGrafter"/>
</dbReference>
<comment type="caution">
    <text evidence="3">The sequence shown here is derived from an EMBL/GenBank/DDBJ whole genome shotgun (WGS) entry which is preliminary data.</text>
</comment>
<feature type="region of interest" description="Disordered" evidence="2">
    <location>
        <begin position="1"/>
        <end position="24"/>
    </location>
</feature>
<dbReference type="PANTHER" id="PTHR10372:SF8">
    <property type="entry name" value="PLAKOPHILIN-4"/>
    <property type="match status" value="1"/>
</dbReference>
<dbReference type="InterPro" id="IPR016024">
    <property type="entry name" value="ARM-type_fold"/>
</dbReference>
<dbReference type="GO" id="GO:0098609">
    <property type="term" value="P:cell-cell adhesion"/>
    <property type="evidence" value="ECO:0007669"/>
    <property type="project" value="InterPro"/>
</dbReference>
<feature type="compositionally biased region" description="Polar residues" evidence="2">
    <location>
        <begin position="200"/>
        <end position="213"/>
    </location>
</feature>
<evidence type="ECO:0000256" key="1">
    <source>
        <dbReference type="ARBA" id="ARBA00022737"/>
    </source>
</evidence>
<dbReference type="Proteomes" id="UP001221898">
    <property type="component" value="Unassembled WGS sequence"/>
</dbReference>
<dbReference type="PANTHER" id="PTHR10372">
    <property type="entry name" value="PLAKOPHILLIN-RELATED"/>
    <property type="match status" value="1"/>
</dbReference>
<feature type="compositionally biased region" description="Polar residues" evidence="2">
    <location>
        <begin position="277"/>
        <end position="292"/>
    </location>
</feature>
<feature type="region of interest" description="Disordered" evidence="2">
    <location>
        <begin position="200"/>
        <end position="343"/>
    </location>
</feature>
<reference evidence="3" key="1">
    <citation type="journal article" date="2023" name="Science">
        <title>Genome structures resolve the early diversification of teleost fishes.</title>
        <authorList>
            <person name="Parey E."/>
            <person name="Louis A."/>
            <person name="Montfort J."/>
            <person name="Bouchez O."/>
            <person name="Roques C."/>
            <person name="Iampietro C."/>
            <person name="Lluch J."/>
            <person name="Castinel A."/>
            <person name="Donnadieu C."/>
            <person name="Desvignes T."/>
            <person name="Floi Bucao C."/>
            <person name="Jouanno E."/>
            <person name="Wen M."/>
            <person name="Mejri S."/>
            <person name="Dirks R."/>
            <person name="Jansen H."/>
            <person name="Henkel C."/>
            <person name="Chen W.J."/>
            <person name="Zahm M."/>
            <person name="Cabau C."/>
            <person name="Klopp C."/>
            <person name="Thompson A.W."/>
            <person name="Robinson-Rechavi M."/>
            <person name="Braasch I."/>
            <person name="Lecointre G."/>
            <person name="Bobe J."/>
            <person name="Postlethwait J.H."/>
            <person name="Berthelot C."/>
            <person name="Roest Crollius H."/>
            <person name="Guiguen Y."/>
        </authorList>
    </citation>
    <scope>NUCLEOTIDE SEQUENCE</scope>
    <source>
        <strain evidence="3">NC1722</strain>
    </source>
</reference>
<gene>
    <name evidence="3" type="ORF">AAFF_G00328540</name>
</gene>